<feature type="chain" id="PRO_5046380309" description="Secreted protein" evidence="2">
    <location>
        <begin position="25"/>
        <end position="182"/>
    </location>
</feature>
<protein>
    <recommendedName>
        <fullName evidence="5">Secreted protein</fullName>
    </recommendedName>
</protein>
<dbReference type="EMBL" id="BMMP01000004">
    <property type="protein sequence ID" value="GGO45991.1"/>
    <property type="molecule type" value="Genomic_DNA"/>
</dbReference>
<keyword evidence="2" id="KW-0732">Signal</keyword>
<dbReference type="Proteomes" id="UP000631535">
    <property type="component" value="Unassembled WGS sequence"/>
</dbReference>
<feature type="signal peptide" evidence="2">
    <location>
        <begin position="1"/>
        <end position="24"/>
    </location>
</feature>
<evidence type="ECO:0008006" key="5">
    <source>
        <dbReference type="Google" id="ProtNLM"/>
    </source>
</evidence>
<proteinExistence type="predicted"/>
<feature type="region of interest" description="Disordered" evidence="1">
    <location>
        <begin position="22"/>
        <end position="118"/>
    </location>
</feature>
<feature type="compositionally biased region" description="Polar residues" evidence="1">
    <location>
        <begin position="102"/>
        <end position="112"/>
    </location>
</feature>
<feature type="compositionally biased region" description="Low complexity" evidence="1">
    <location>
        <begin position="63"/>
        <end position="91"/>
    </location>
</feature>
<comment type="caution">
    <text evidence="3">The sequence shown here is derived from an EMBL/GenBank/DDBJ whole genome shotgun (WGS) entry which is preliminary data.</text>
</comment>
<evidence type="ECO:0000313" key="3">
    <source>
        <dbReference type="EMBL" id="GGO45991.1"/>
    </source>
</evidence>
<dbReference type="RefSeq" id="WP_189036315.1">
    <property type="nucleotide sequence ID" value="NZ_BMMP01000004.1"/>
</dbReference>
<keyword evidence="4" id="KW-1185">Reference proteome</keyword>
<name>A0ABQ2M2B9_9ACTN</name>
<evidence type="ECO:0000256" key="2">
    <source>
        <dbReference type="SAM" id="SignalP"/>
    </source>
</evidence>
<gene>
    <name evidence="3" type="ORF">GCM10012287_15250</name>
</gene>
<reference evidence="4" key="1">
    <citation type="journal article" date="2019" name="Int. J. Syst. Evol. Microbiol.">
        <title>The Global Catalogue of Microorganisms (GCM) 10K type strain sequencing project: providing services to taxonomists for standard genome sequencing and annotation.</title>
        <authorList>
            <consortium name="The Broad Institute Genomics Platform"/>
            <consortium name="The Broad Institute Genome Sequencing Center for Infectious Disease"/>
            <person name="Wu L."/>
            <person name="Ma J."/>
        </authorList>
    </citation>
    <scope>NUCLEOTIDE SEQUENCE [LARGE SCALE GENOMIC DNA]</scope>
    <source>
        <strain evidence="4">CGMCC 4.7178</strain>
    </source>
</reference>
<feature type="compositionally biased region" description="Low complexity" evidence="1">
    <location>
        <begin position="44"/>
        <end position="56"/>
    </location>
</feature>
<organism evidence="3 4">
    <name type="scientific">Streptomyces daqingensis</name>
    <dbReference type="NCBI Taxonomy" id="1472640"/>
    <lineage>
        <taxon>Bacteria</taxon>
        <taxon>Bacillati</taxon>
        <taxon>Actinomycetota</taxon>
        <taxon>Actinomycetes</taxon>
        <taxon>Kitasatosporales</taxon>
        <taxon>Streptomycetaceae</taxon>
        <taxon>Streptomyces</taxon>
    </lineage>
</organism>
<sequence length="182" mass="18603">MSRHLKLIAAVAVVLVALSGFSPARSSGGKGGGSRSSSKGGGCSSSSSSSHSSSSSYDDDNDSSYTSGSTSGGRRYNSTTGSGSRYNNSSSSRRDSEPSSTVTQCAAGSGTSAKAVVSVRNPNRGSETYEVKVEFADASGLYVDSGTAEVTVGSRQEKPVDVRMSHPDRIAEVASCKVVHVR</sequence>
<feature type="compositionally biased region" description="Gly residues" evidence="1">
    <location>
        <begin position="28"/>
        <end position="43"/>
    </location>
</feature>
<evidence type="ECO:0000256" key="1">
    <source>
        <dbReference type="SAM" id="MobiDB-lite"/>
    </source>
</evidence>
<accession>A0ABQ2M2B9</accession>
<evidence type="ECO:0000313" key="4">
    <source>
        <dbReference type="Proteomes" id="UP000631535"/>
    </source>
</evidence>